<organism evidence="1">
    <name type="scientific">freshwater metagenome</name>
    <dbReference type="NCBI Taxonomy" id="449393"/>
    <lineage>
        <taxon>unclassified sequences</taxon>
        <taxon>metagenomes</taxon>
        <taxon>ecological metagenomes</taxon>
    </lineage>
</organism>
<dbReference type="Pfam" id="PF10698">
    <property type="entry name" value="DUF2505"/>
    <property type="match status" value="1"/>
</dbReference>
<sequence length="155" mass="16929">MQLTFDAHFDAPIAEVFDHLTSSQLYQRLDERSTVVITEHGSSRTLEVERAFDTSAVPSPVRSMVGEAIQVSESTHWVKEGSGFSATFEVRTVGLPASFIGTIELSERKSFTAFSLSGNVKVNVPLIGAGLEKQVGEVLRLQLEDMVCQAQELLG</sequence>
<dbReference type="InterPro" id="IPR019639">
    <property type="entry name" value="DUF2505"/>
</dbReference>
<protein>
    <submittedName>
        <fullName evidence="1">Unannotated protein</fullName>
    </submittedName>
</protein>
<dbReference type="EMBL" id="CAFBLM010000039">
    <property type="protein sequence ID" value="CAB4873212.1"/>
    <property type="molecule type" value="Genomic_DNA"/>
</dbReference>
<proteinExistence type="predicted"/>
<dbReference type="SUPFAM" id="SSF55961">
    <property type="entry name" value="Bet v1-like"/>
    <property type="match status" value="1"/>
</dbReference>
<gene>
    <name evidence="1" type="ORF">UFOPK3401_00926</name>
</gene>
<accession>A0A6J7DQI1</accession>
<evidence type="ECO:0000313" key="1">
    <source>
        <dbReference type="EMBL" id="CAB4873212.1"/>
    </source>
</evidence>
<name>A0A6J7DQI1_9ZZZZ</name>
<dbReference type="AlphaFoldDB" id="A0A6J7DQI1"/>
<reference evidence="1" key="1">
    <citation type="submission" date="2020-05" db="EMBL/GenBank/DDBJ databases">
        <authorList>
            <person name="Chiriac C."/>
            <person name="Salcher M."/>
            <person name="Ghai R."/>
            <person name="Kavagutti S V."/>
        </authorList>
    </citation>
    <scope>NUCLEOTIDE SEQUENCE</scope>
</reference>